<evidence type="ECO:0000313" key="7">
    <source>
        <dbReference type="Proteomes" id="UP000554235"/>
    </source>
</evidence>
<evidence type="ECO:0000256" key="2">
    <source>
        <dbReference type="ARBA" id="ARBA00022692"/>
    </source>
</evidence>
<dbReference type="PANTHER" id="PTHR23501">
    <property type="entry name" value="MAJOR FACILITATOR SUPERFAMILY"/>
    <property type="match status" value="1"/>
</dbReference>
<feature type="transmembrane region" description="Helical" evidence="5">
    <location>
        <begin position="122"/>
        <end position="142"/>
    </location>
</feature>
<dbReference type="InterPro" id="IPR036259">
    <property type="entry name" value="MFS_trans_sf"/>
</dbReference>
<organism evidence="6 7">
    <name type="scientific">Fusarium albosuccineum</name>
    <dbReference type="NCBI Taxonomy" id="1237068"/>
    <lineage>
        <taxon>Eukaryota</taxon>
        <taxon>Fungi</taxon>
        <taxon>Dikarya</taxon>
        <taxon>Ascomycota</taxon>
        <taxon>Pezizomycotina</taxon>
        <taxon>Sordariomycetes</taxon>
        <taxon>Hypocreomycetidae</taxon>
        <taxon>Hypocreales</taxon>
        <taxon>Nectriaceae</taxon>
        <taxon>Fusarium</taxon>
        <taxon>Fusarium decemcellulare species complex</taxon>
    </lineage>
</organism>
<dbReference type="SUPFAM" id="SSF103473">
    <property type="entry name" value="MFS general substrate transporter"/>
    <property type="match status" value="1"/>
</dbReference>
<accession>A0A8H4PBS4</accession>
<reference evidence="6 7" key="1">
    <citation type="submission" date="2020-01" db="EMBL/GenBank/DDBJ databases">
        <title>Identification and distribution of gene clusters putatively required for synthesis of sphingolipid metabolism inhibitors in phylogenetically diverse species of the filamentous fungus Fusarium.</title>
        <authorList>
            <person name="Kim H.-S."/>
            <person name="Busman M."/>
            <person name="Brown D.W."/>
            <person name="Divon H."/>
            <person name="Uhlig S."/>
            <person name="Proctor R.H."/>
        </authorList>
    </citation>
    <scope>NUCLEOTIDE SEQUENCE [LARGE SCALE GENOMIC DNA]</scope>
    <source>
        <strain evidence="6 7">NRRL 20459</strain>
    </source>
</reference>
<dbReference type="EMBL" id="JAADYS010001342">
    <property type="protein sequence ID" value="KAF4463516.1"/>
    <property type="molecule type" value="Genomic_DNA"/>
</dbReference>
<evidence type="ECO:0000313" key="6">
    <source>
        <dbReference type="EMBL" id="KAF4463516.1"/>
    </source>
</evidence>
<comment type="subcellular location">
    <subcellularLocation>
        <location evidence="1">Membrane</location>
        <topology evidence="1">Multi-pass membrane protein</topology>
    </subcellularLocation>
</comment>
<dbReference type="AlphaFoldDB" id="A0A8H4PBS4"/>
<feature type="transmembrane region" description="Helical" evidence="5">
    <location>
        <begin position="279"/>
        <end position="298"/>
    </location>
</feature>
<keyword evidence="7" id="KW-1185">Reference proteome</keyword>
<dbReference type="OrthoDB" id="4078873at2759"/>
<dbReference type="GO" id="GO:0022857">
    <property type="term" value="F:transmembrane transporter activity"/>
    <property type="evidence" value="ECO:0007669"/>
    <property type="project" value="TreeGrafter"/>
</dbReference>
<feature type="transmembrane region" description="Helical" evidence="5">
    <location>
        <begin position="188"/>
        <end position="213"/>
    </location>
</feature>
<name>A0A8H4PBS4_9HYPO</name>
<gene>
    <name evidence="6" type="ORF">FALBO_9641</name>
</gene>
<evidence type="ECO:0000256" key="3">
    <source>
        <dbReference type="ARBA" id="ARBA00022989"/>
    </source>
</evidence>
<sequence length="314" mass="35153">MLPYASSPYIITTWITGYMTTDFLNGPGFRWGYGVFCIITPASIYHYGREFDAIGLLLITAGISLFLLPFNIYSYQKEQWKAPIIICFFFFGGLLIIAFAIWEKFFAPVKFLPDHLLTDRTVLGSCVLAGSVFVSFYCWDAYFTSFLQVVNGLTVVEQTWVSSIYTTGSCLWSIPVGLYIRRFGRFKWLCLFFGVGFTILGIFIAFAGGTIVISEQTAAMAAVEHQFIAVVLAIQYMFANIGGANLTTIYESLPAQLSYEWGSEERIAIQESYAASQKMMLIAGTATLAIAAVSVLVWHDYDVRDRKQVKGRVV</sequence>
<feature type="transmembrane region" description="Helical" evidence="5">
    <location>
        <begin position="80"/>
        <end position="102"/>
    </location>
</feature>
<evidence type="ECO:0000256" key="4">
    <source>
        <dbReference type="ARBA" id="ARBA00023136"/>
    </source>
</evidence>
<keyword evidence="2 5" id="KW-0812">Transmembrane</keyword>
<dbReference type="PANTHER" id="PTHR23501:SF3">
    <property type="entry name" value="MAJOR FACILITATOR SUPERFAMILY (MFS) PROFILE DOMAIN-CONTAINING PROTEIN"/>
    <property type="match status" value="1"/>
</dbReference>
<feature type="transmembrane region" description="Helical" evidence="5">
    <location>
        <begin position="54"/>
        <end position="74"/>
    </location>
</feature>
<evidence type="ECO:0000256" key="1">
    <source>
        <dbReference type="ARBA" id="ARBA00004141"/>
    </source>
</evidence>
<protein>
    <submittedName>
        <fullName evidence="6">Siderophore iron transporter mirB</fullName>
    </submittedName>
</protein>
<dbReference type="Gene3D" id="1.20.1250.20">
    <property type="entry name" value="MFS general substrate transporter like domains"/>
    <property type="match status" value="1"/>
</dbReference>
<keyword evidence="3 5" id="KW-1133">Transmembrane helix</keyword>
<evidence type="ECO:0000256" key="5">
    <source>
        <dbReference type="SAM" id="Phobius"/>
    </source>
</evidence>
<dbReference type="Proteomes" id="UP000554235">
    <property type="component" value="Unassembled WGS sequence"/>
</dbReference>
<feature type="transmembrane region" description="Helical" evidence="5">
    <location>
        <begin position="162"/>
        <end position="181"/>
    </location>
</feature>
<comment type="caution">
    <text evidence="6">The sequence shown here is derived from an EMBL/GenBank/DDBJ whole genome shotgun (WGS) entry which is preliminary data.</text>
</comment>
<proteinExistence type="predicted"/>
<feature type="transmembrane region" description="Helical" evidence="5">
    <location>
        <begin position="219"/>
        <end position="239"/>
    </location>
</feature>
<dbReference type="GO" id="GO:0005886">
    <property type="term" value="C:plasma membrane"/>
    <property type="evidence" value="ECO:0007669"/>
    <property type="project" value="TreeGrafter"/>
</dbReference>
<keyword evidence="4 5" id="KW-0472">Membrane</keyword>